<feature type="transmembrane region" description="Helical" evidence="1">
    <location>
        <begin position="24"/>
        <end position="46"/>
    </location>
</feature>
<name>A0A5N6D0Y3_ASPPA</name>
<evidence type="ECO:0000313" key="2">
    <source>
        <dbReference type="EMBL" id="KAB8198914.1"/>
    </source>
</evidence>
<gene>
    <name evidence="2" type="ORF">BDV34DRAFT_231715</name>
</gene>
<keyword evidence="1" id="KW-0472">Membrane</keyword>
<protein>
    <submittedName>
        <fullName evidence="2">Uncharacterized protein</fullName>
    </submittedName>
</protein>
<keyword evidence="1" id="KW-0812">Transmembrane</keyword>
<keyword evidence="3" id="KW-1185">Reference proteome</keyword>
<proteinExistence type="predicted"/>
<reference evidence="2 3" key="1">
    <citation type="submission" date="2019-04" db="EMBL/GenBank/DDBJ databases">
        <title>Fungal friends and foes A comparative genomics study of 23 Aspergillus species from section Flavi.</title>
        <authorList>
            <consortium name="DOE Joint Genome Institute"/>
            <person name="Kjaerbolling I."/>
            <person name="Vesth T.C."/>
            <person name="Frisvad J.C."/>
            <person name="Nybo J.L."/>
            <person name="Theobald S."/>
            <person name="Kildgaard S."/>
            <person name="Petersen T.I."/>
            <person name="Kuo A."/>
            <person name="Sato A."/>
            <person name="Lyhne E.K."/>
            <person name="Kogle M.E."/>
            <person name="Wiebenga A."/>
            <person name="Kun R.S."/>
            <person name="Lubbers R.J."/>
            <person name="Makela M.R."/>
            <person name="Barry K."/>
            <person name="Chovatia M."/>
            <person name="Clum A."/>
            <person name="Daum C."/>
            <person name="Haridas S."/>
            <person name="He G."/>
            <person name="LaButti K."/>
            <person name="Lipzen A."/>
            <person name="Mondo S."/>
            <person name="Pangilinan J."/>
            <person name="Riley R."/>
            <person name="Salamov A."/>
            <person name="Simmons B.A."/>
            <person name="Magnuson J.K."/>
            <person name="Henrissat B."/>
            <person name="Mortensen U.H."/>
            <person name="Larsen T.O."/>
            <person name="De vries R.P."/>
            <person name="Grigoriev I.V."/>
            <person name="Machida M."/>
            <person name="Baker S.E."/>
            <person name="Andersen M.R."/>
        </authorList>
    </citation>
    <scope>NUCLEOTIDE SEQUENCE [LARGE SCALE GENOMIC DNA]</scope>
    <source>
        <strain evidence="2 3">CBS 117618</strain>
    </source>
</reference>
<dbReference type="AlphaFoldDB" id="A0A5N6D0Y3"/>
<accession>A0A5N6D0Y3</accession>
<evidence type="ECO:0000256" key="1">
    <source>
        <dbReference type="SAM" id="Phobius"/>
    </source>
</evidence>
<evidence type="ECO:0000313" key="3">
    <source>
        <dbReference type="Proteomes" id="UP000326532"/>
    </source>
</evidence>
<sequence>MLKKTPATYPPPHVRAYPTTADHLSFPAMLTLILYTQNAVILYSLLKTYRTPAGWRNDLYTYGWVNKTIQNELGTVTFWVVLANDFMTDDL</sequence>
<dbReference type="EMBL" id="ML735117">
    <property type="protein sequence ID" value="KAB8198914.1"/>
    <property type="molecule type" value="Genomic_DNA"/>
</dbReference>
<dbReference type="Proteomes" id="UP000326532">
    <property type="component" value="Unassembled WGS sequence"/>
</dbReference>
<keyword evidence="1" id="KW-1133">Transmembrane helix</keyword>
<organism evidence="2 3">
    <name type="scientific">Aspergillus parasiticus</name>
    <dbReference type="NCBI Taxonomy" id="5067"/>
    <lineage>
        <taxon>Eukaryota</taxon>
        <taxon>Fungi</taxon>
        <taxon>Dikarya</taxon>
        <taxon>Ascomycota</taxon>
        <taxon>Pezizomycotina</taxon>
        <taxon>Eurotiomycetes</taxon>
        <taxon>Eurotiomycetidae</taxon>
        <taxon>Eurotiales</taxon>
        <taxon>Aspergillaceae</taxon>
        <taxon>Aspergillus</taxon>
        <taxon>Aspergillus subgen. Circumdati</taxon>
    </lineage>
</organism>
<dbReference type="VEuPathDB" id="FungiDB:BDV34DRAFT_231715"/>